<keyword evidence="3 6" id="KW-0812">Transmembrane</keyword>
<keyword evidence="5" id="KW-0472">Membrane</keyword>
<evidence type="ECO:0000256" key="2">
    <source>
        <dbReference type="ARBA" id="ARBA00009877"/>
    </source>
</evidence>
<gene>
    <name evidence="9" type="ORF">JAAARDRAFT_36724</name>
</gene>
<protein>
    <recommendedName>
        <fullName evidence="8">Membrane insertase YidC/Oxa/ALB C-terminal domain-containing protein</fullName>
    </recommendedName>
</protein>
<name>A0A067Q041_9AGAM</name>
<dbReference type="Proteomes" id="UP000027265">
    <property type="component" value="Unassembled WGS sequence"/>
</dbReference>
<dbReference type="InterPro" id="IPR028055">
    <property type="entry name" value="YidC/Oxa/ALB_C"/>
</dbReference>
<evidence type="ECO:0000256" key="3">
    <source>
        <dbReference type="ARBA" id="ARBA00022692"/>
    </source>
</evidence>
<dbReference type="GO" id="GO:0032977">
    <property type="term" value="F:membrane insertase activity"/>
    <property type="evidence" value="ECO:0007669"/>
    <property type="project" value="InterPro"/>
</dbReference>
<dbReference type="HOGENOM" id="CLU_029282_6_1_1"/>
<keyword evidence="10" id="KW-1185">Reference proteome</keyword>
<dbReference type="InParanoid" id="A0A067Q041"/>
<evidence type="ECO:0000256" key="7">
    <source>
        <dbReference type="SAM" id="MobiDB-lite"/>
    </source>
</evidence>
<feature type="domain" description="Membrane insertase YidC/Oxa/ALB C-terminal" evidence="8">
    <location>
        <begin position="186"/>
        <end position="385"/>
    </location>
</feature>
<comment type="subcellular location">
    <subcellularLocation>
        <location evidence="1 6">Membrane</location>
        <topology evidence="1 6">Multi-pass membrane protein</topology>
    </subcellularLocation>
</comment>
<comment type="similarity">
    <text evidence="2 6">Belongs to the OXA1/ALB3/YidC family.</text>
</comment>
<evidence type="ECO:0000256" key="4">
    <source>
        <dbReference type="ARBA" id="ARBA00022989"/>
    </source>
</evidence>
<sequence length="437" mass="47331">MASSLCAGRMGQMGTRIAPRLHPKYGGRLLSTFVHPRNPVRTHLLHRTVPTLVGPSLLAQRNYWWSSKTPTPAASSPSPDSVVPPEPLQTQEPSESTAAAGDSASSSDLSLDQVGVVDAASSAEPILSDIQAIPPFDELAANAIVPVGVPPLQLGDLANLGIAGWSPIGLSAWLLEIINVYTGLPWWQTIVAGTVVSRAIIFPFIVSSTRNTAALIPYQDRMAAVQADMKKAQASRSQLAMQKVMLQQKQIYQDAGVSVTGSLIVPFVQLPISLGMFFAVKRLCESQLVQLQTGGLEGFGGIFQDLTVPDPYYIMPALALLLMNVQLSLSARDMTTNGREGIRHAVNAMRLMTCVFLPFAANLPSGTMLYVTTGIVCVAVQTVVLRIPAVRRALGILPLGPPAKVPTMMDSYRFMKDWYKEEQLNARRAQHEAQRRR</sequence>
<dbReference type="FunCoup" id="A0A067Q041">
    <property type="interactions" value="349"/>
</dbReference>
<evidence type="ECO:0000313" key="9">
    <source>
        <dbReference type="EMBL" id="KDQ55946.1"/>
    </source>
</evidence>
<organism evidence="9 10">
    <name type="scientific">Jaapia argillacea MUCL 33604</name>
    <dbReference type="NCBI Taxonomy" id="933084"/>
    <lineage>
        <taxon>Eukaryota</taxon>
        <taxon>Fungi</taxon>
        <taxon>Dikarya</taxon>
        <taxon>Basidiomycota</taxon>
        <taxon>Agaricomycotina</taxon>
        <taxon>Agaricomycetes</taxon>
        <taxon>Agaricomycetidae</taxon>
        <taxon>Jaapiales</taxon>
        <taxon>Jaapiaceae</taxon>
        <taxon>Jaapia</taxon>
    </lineage>
</organism>
<feature type="compositionally biased region" description="Low complexity" evidence="7">
    <location>
        <begin position="68"/>
        <end position="81"/>
    </location>
</feature>
<evidence type="ECO:0000313" key="10">
    <source>
        <dbReference type="Proteomes" id="UP000027265"/>
    </source>
</evidence>
<dbReference type="PANTHER" id="PTHR12428">
    <property type="entry name" value="OXA1"/>
    <property type="match status" value="1"/>
</dbReference>
<dbReference type="GO" id="GO:0005743">
    <property type="term" value="C:mitochondrial inner membrane"/>
    <property type="evidence" value="ECO:0007669"/>
    <property type="project" value="TreeGrafter"/>
</dbReference>
<dbReference type="PANTHER" id="PTHR12428:SF65">
    <property type="entry name" value="CYTOCHROME C OXIDASE ASSEMBLY PROTEIN COX18, MITOCHONDRIAL"/>
    <property type="match status" value="1"/>
</dbReference>
<proteinExistence type="inferred from homology"/>
<evidence type="ECO:0000259" key="8">
    <source>
        <dbReference type="Pfam" id="PF02096"/>
    </source>
</evidence>
<dbReference type="AlphaFoldDB" id="A0A067Q041"/>
<evidence type="ECO:0000256" key="6">
    <source>
        <dbReference type="RuleBase" id="RU003945"/>
    </source>
</evidence>
<accession>A0A067Q041</accession>
<reference evidence="10" key="1">
    <citation type="journal article" date="2014" name="Proc. Natl. Acad. Sci. U.S.A.">
        <title>Extensive sampling of basidiomycete genomes demonstrates inadequacy of the white-rot/brown-rot paradigm for wood decay fungi.</title>
        <authorList>
            <person name="Riley R."/>
            <person name="Salamov A.A."/>
            <person name="Brown D.W."/>
            <person name="Nagy L.G."/>
            <person name="Floudas D."/>
            <person name="Held B.W."/>
            <person name="Levasseur A."/>
            <person name="Lombard V."/>
            <person name="Morin E."/>
            <person name="Otillar R."/>
            <person name="Lindquist E.A."/>
            <person name="Sun H."/>
            <person name="LaButti K.M."/>
            <person name="Schmutz J."/>
            <person name="Jabbour D."/>
            <person name="Luo H."/>
            <person name="Baker S.E."/>
            <person name="Pisabarro A.G."/>
            <person name="Walton J.D."/>
            <person name="Blanchette R.A."/>
            <person name="Henrissat B."/>
            <person name="Martin F."/>
            <person name="Cullen D."/>
            <person name="Hibbett D.S."/>
            <person name="Grigoriev I.V."/>
        </authorList>
    </citation>
    <scope>NUCLEOTIDE SEQUENCE [LARGE SCALE GENOMIC DNA]</scope>
    <source>
        <strain evidence="10">MUCL 33604</strain>
    </source>
</reference>
<evidence type="ECO:0000256" key="5">
    <source>
        <dbReference type="ARBA" id="ARBA00023136"/>
    </source>
</evidence>
<evidence type="ECO:0000256" key="1">
    <source>
        <dbReference type="ARBA" id="ARBA00004141"/>
    </source>
</evidence>
<feature type="region of interest" description="Disordered" evidence="7">
    <location>
        <begin position="68"/>
        <end position="107"/>
    </location>
</feature>
<dbReference type="OrthoDB" id="2148490at2759"/>
<dbReference type="InterPro" id="IPR001708">
    <property type="entry name" value="YidC/ALB3/OXA1/COX18"/>
</dbReference>
<dbReference type="Pfam" id="PF02096">
    <property type="entry name" value="60KD_IMP"/>
    <property type="match status" value="1"/>
</dbReference>
<feature type="compositionally biased region" description="Low complexity" evidence="7">
    <location>
        <begin position="94"/>
        <end position="107"/>
    </location>
</feature>
<dbReference type="GO" id="GO:0032979">
    <property type="term" value="P:protein insertion into mitochondrial inner membrane from matrix"/>
    <property type="evidence" value="ECO:0007669"/>
    <property type="project" value="TreeGrafter"/>
</dbReference>
<keyword evidence="4" id="KW-1133">Transmembrane helix</keyword>
<dbReference type="EMBL" id="KL197723">
    <property type="protein sequence ID" value="KDQ55946.1"/>
    <property type="molecule type" value="Genomic_DNA"/>
</dbReference>
<dbReference type="CDD" id="cd20069">
    <property type="entry name" value="5TM_Oxa1-like"/>
    <property type="match status" value="1"/>
</dbReference>
<dbReference type="STRING" id="933084.A0A067Q041"/>